<dbReference type="GO" id="GO:0000978">
    <property type="term" value="F:RNA polymerase II cis-regulatory region sequence-specific DNA binding"/>
    <property type="evidence" value="ECO:0007669"/>
    <property type="project" value="TreeGrafter"/>
</dbReference>
<dbReference type="EMBL" id="LDAU01000053">
    <property type="protein sequence ID" value="KRX09277.1"/>
    <property type="molecule type" value="Genomic_DNA"/>
</dbReference>
<feature type="domain" description="C2H2-type" evidence="9">
    <location>
        <begin position="243"/>
        <end position="272"/>
    </location>
</feature>
<dbReference type="InterPro" id="IPR013087">
    <property type="entry name" value="Znf_C2H2_type"/>
</dbReference>
<evidence type="ECO:0000313" key="11">
    <source>
        <dbReference type="Proteomes" id="UP000054937"/>
    </source>
</evidence>
<evidence type="ECO:0000256" key="2">
    <source>
        <dbReference type="ARBA" id="ARBA00022723"/>
    </source>
</evidence>
<feature type="region of interest" description="Disordered" evidence="8">
    <location>
        <begin position="41"/>
        <end position="146"/>
    </location>
</feature>
<feature type="compositionally biased region" description="Basic and acidic residues" evidence="8">
    <location>
        <begin position="111"/>
        <end position="122"/>
    </location>
</feature>
<dbReference type="GO" id="GO:0005667">
    <property type="term" value="C:transcription regulator complex"/>
    <property type="evidence" value="ECO:0007669"/>
    <property type="project" value="TreeGrafter"/>
</dbReference>
<protein>
    <recommendedName>
        <fullName evidence="9">C2H2-type domain-containing protein</fullName>
    </recommendedName>
</protein>
<proteinExistence type="predicted"/>
<keyword evidence="4 7" id="KW-0863">Zinc-finger</keyword>
<evidence type="ECO:0000256" key="3">
    <source>
        <dbReference type="ARBA" id="ARBA00022737"/>
    </source>
</evidence>
<accession>A0A0V0R451</accession>
<dbReference type="GO" id="GO:0031519">
    <property type="term" value="C:PcG protein complex"/>
    <property type="evidence" value="ECO:0007669"/>
    <property type="project" value="TreeGrafter"/>
</dbReference>
<dbReference type="Gene3D" id="3.30.160.60">
    <property type="entry name" value="Classic Zinc Finger"/>
    <property type="match status" value="3"/>
</dbReference>
<evidence type="ECO:0000313" key="10">
    <source>
        <dbReference type="EMBL" id="KRX09277.1"/>
    </source>
</evidence>
<dbReference type="PANTHER" id="PTHR14003:SF19">
    <property type="entry name" value="YY2 TRANSCRIPTION FACTOR"/>
    <property type="match status" value="1"/>
</dbReference>
<dbReference type="SUPFAM" id="SSF57667">
    <property type="entry name" value="beta-beta-alpha zinc fingers"/>
    <property type="match status" value="2"/>
</dbReference>
<dbReference type="AlphaFoldDB" id="A0A0V0R451"/>
<dbReference type="GO" id="GO:0000981">
    <property type="term" value="F:DNA-binding transcription factor activity, RNA polymerase II-specific"/>
    <property type="evidence" value="ECO:0007669"/>
    <property type="project" value="TreeGrafter"/>
</dbReference>
<dbReference type="Proteomes" id="UP000054937">
    <property type="component" value="Unassembled WGS sequence"/>
</dbReference>
<keyword evidence="11" id="KW-1185">Reference proteome</keyword>
<name>A0A0V0R451_PSEPJ</name>
<dbReference type="InterPro" id="IPR036236">
    <property type="entry name" value="Znf_C2H2_sf"/>
</dbReference>
<evidence type="ECO:0000256" key="6">
    <source>
        <dbReference type="ARBA" id="ARBA00023242"/>
    </source>
</evidence>
<evidence type="ECO:0000259" key="9">
    <source>
        <dbReference type="PROSITE" id="PS50157"/>
    </source>
</evidence>
<dbReference type="InParanoid" id="A0A0V0R451"/>
<reference evidence="10 11" key="1">
    <citation type="journal article" date="2015" name="Sci. Rep.">
        <title>Genome of the facultative scuticociliatosis pathogen Pseudocohnilembus persalinus provides insight into its virulence through horizontal gene transfer.</title>
        <authorList>
            <person name="Xiong J."/>
            <person name="Wang G."/>
            <person name="Cheng J."/>
            <person name="Tian M."/>
            <person name="Pan X."/>
            <person name="Warren A."/>
            <person name="Jiang C."/>
            <person name="Yuan D."/>
            <person name="Miao W."/>
        </authorList>
    </citation>
    <scope>NUCLEOTIDE SEQUENCE [LARGE SCALE GENOMIC DNA]</scope>
    <source>
        <strain evidence="10">36N120E</strain>
    </source>
</reference>
<keyword evidence="2" id="KW-0479">Metal-binding</keyword>
<comment type="subcellular location">
    <subcellularLocation>
        <location evidence="1">Nucleus</location>
    </subcellularLocation>
</comment>
<comment type="caution">
    <text evidence="10">The sequence shown here is derived from an EMBL/GenBank/DDBJ whole genome shotgun (WGS) entry which is preliminary data.</text>
</comment>
<keyword evidence="6" id="KW-0539">Nucleus</keyword>
<dbReference type="OrthoDB" id="372803at2759"/>
<evidence type="ECO:0000256" key="7">
    <source>
        <dbReference type="PROSITE-ProRule" id="PRU00042"/>
    </source>
</evidence>
<feature type="compositionally biased region" description="Basic and acidic residues" evidence="8">
    <location>
        <begin position="62"/>
        <end position="78"/>
    </location>
</feature>
<feature type="compositionally biased region" description="Low complexity" evidence="8">
    <location>
        <begin position="45"/>
        <end position="61"/>
    </location>
</feature>
<dbReference type="FunFam" id="3.30.160.60:FF:001102">
    <property type="entry name" value="Transcription factor IIIA"/>
    <property type="match status" value="1"/>
</dbReference>
<dbReference type="GO" id="GO:0008270">
    <property type="term" value="F:zinc ion binding"/>
    <property type="evidence" value="ECO:0007669"/>
    <property type="project" value="UniProtKB-KW"/>
</dbReference>
<evidence type="ECO:0000256" key="1">
    <source>
        <dbReference type="ARBA" id="ARBA00004123"/>
    </source>
</evidence>
<evidence type="ECO:0000256" key="4">
    <source>
        <dbReference type="ARBA" id="ARBA00022771"/>
    </source>
</evidence>
<evidence type="ECO:0000256" key="5">
    <source>
        <dbReference type="ARBA" id="ARBA00022833"/>
    </source>
</evidence>
<feature type="compositionally biased region" description="Basic and acidic residues" evidence="8">
    <location>
        <begin position="87"/>
        <end position="99"/>
    </location>
</feature>
<keyword evidence="5" id="KW-0862">Zinc</keyword>
<gene>
    <name evidence="10" type="ORF">PPERSA_05946</name>
</gene>
<dbReference type="SMART" id="SM00355">
    <property type="entry name" value="ZnF_C2H2"/>
    <property type="match status" value="3"/>
</dbReference>
<dbReference type="Pfam" id="PF00096">
    <property type="entry name" value="zf-C2H2"/>
    <property type="match status" value="3"/>
</dbReference>
<sequence length="367" mass="43184">MNNKFECHIQEISYYLQIKQIPSQNNLFLNPNIYIVEQKQETQSENQYKNEQQLQQNQQSEAKIDYQDEKFSQKDGKQDQSNNMLQNDDKEENKSDSQQENKINSQLNYSQEDKNEECKYYKDNQNSQNDNEGDENEDEDDDKEDNKNEFQTIKENDKGWQQKWVRIQGLYGPHSDIYLKKWVKINQNWQQNTQNLANVVKKSIKKRQEKIDAHLKQLKDKEENQELGGIGLSQSELQSLKKYVCRFEECGKTYPDSSSLKKHMLTHGAKTFICQVEGCGKKFVDNSKLRRHQLVHTGERTHTGEKPYMCRYPGCDKRFTQSSNLSAHEKSHNSKKDQFFFNNLSSQQLTSSQINEDSQQLSSGQTK</sequence>
<evidence type="ECO:0000256" key="8">
    <source>
        <dbReference type="SAM" id="MobiDB-lite"/>
    </source>
</evidence>
<feature type="compositionally biased region" description="Polar residues" evidence="8">
    <location>
        <begin position="100"/>
        <end position="110"/>
    </location>
</feature>
<dbReference type="PROSITE" id="PS00028">
    <property type="entry name" value="ZINC_FINGER_C2H2_1"/>
    <property type="match status" value="3"/>
</dbReference>
<feature type="domain" description="C2H2-type" evidence="9">
    <location>
        <begin position="308"/>
        <end position="337"/>
    </location>
</feature>
<organism evidence="10 11">
    <name type="scientific">Pseudocohnilembus persalinus</name>
    <name type="common">Ciliate</name>
    <dbReference type="NCBI Taxonomy" id="266149"/>
    <lineage>
        <taxon>Eukaryota</taxon>
        <taxon>Sar</taxon>
        <taxon>Alveolata</taxon>
        <taxon>Ciliophora</taxon>
        <taxon>Intramacronucleata</taxon>
        <taxon>Oligohymenophorea</taxon>
        <taxon>Scuticociliatia</taxon>
        <taxon>Philasterida</taxon>
        <taxon>Pseudocohnilembidae</taxon>
        <taxon>Pseudocohnilembus</taxon>
    </lineage>
</organism>
<dbReference type="PANTHER" id="PTHR14003">
    <property type="entry name" value="TRANSCRIPTIONAL REPRESSOR PROTEIN YY"/>
    <property type="match status" value="1"/>
</dbReference>
<dbReference type="GO" id="GO:0000785">
    <property type="term" value="C:chromatin"/>
    <property type="evidence" value="ECO:0007669"/>
    <property type="project" value="TreeGrafter"/>
</dbReference>
<dbReference type="PROSITE" id="PS50157">
    <property type="entry name" value="ZINC_FINGER_C2H2_2"/>
    <property type="match status" value="3"/>
</dbReference>
<feature type="domain" description="C2H2-type" evidence="9">
    <location>
        <begin position="272"/>
        <end position="301"/>
    </location>
</feature>
<dbReference type="FunFam" id="3.30.160.60:FF:000125">
    <property type="entry name" value="Putative zinc finger protein 143"/>
    <property type="match status" value="1"/>
</dbReference>
<keyword evidence="3" id="KW-0677">Repeat</keyword>
<feature type="compositionally biased region" description="Acidic residues" evidence="8">
    <location>
        <begin position="131"/>
        <end position="143"/>
    </location>
</feature>